<sequence>TYIDDLLAKARRRCDHPKVLRVILSRLLEYGVTLNPEKCVFGVTGGKLLGYIIASRGIDVDPTKIRAVLEMIPPSDESGI</sequence>
<dbReference type="InterPro" id="IPR043128">
    <property type="entry name" value="Rev_trsase/Diguanyl_cyclase"/>
</dbReference>
<dbReference type="AlphaFoldDB" id="A0AA38G1M9"/>
<evidence type="ECO:0000259" key="1">
    <source>
        <dbReference type="PROSITE" id="PS50878"/>
    </source>
</evidence>
<feature type="non-terminal residue" evidence="2">
    <location>
        <position position="80"/>
    </location>
</feature>
<evidence type="ECO:0000313" key="3">
    <source>
        <dbReference type="Proteomes" id="UP000824469"/>
    </source>
</evidence>
<name>A0AA38G1M9_TAXCH</name>
<feature type="non-terminal residue" evidence="2">
    <location>
        <position position="1"/>
    </location>
</feature>
<dbReference type="InterPro" id="IPR043502">
    <property type="entry name" value="DNA/RNA_pol_sf"/>
</dbReference>
<dbReference type="PANTHER" id="PTHR37984:SF5">
    <property type="entry name" value="PROTEIN NYNRIN-LIKE"/>
    <property type="match status" value="1"/>
</dbReference>
<dbReference type="SUPFAM" id="SSF56672">
    <property type="entry name" value="DNA/RNA polymerases"/>
    <property type="match status" value="1"/>
</dbReference>
<comment type="caution">
    <text evidence="2">The sequence shown here is derived from an EMBL/GenBank/DDBJ whole genome shotgun (WGS) entry which is preliminary data.</text>
</comment>
<dbReference type="PANTHER" id="PTHR37984">
    <property type="entry name" value="PROTEIN CBG26694"/>
    <property type="match status" value="1"/>
</dbReference>
<keyword evidence="3" id="KW-1185">Reference proteome</keyword>
<accession>A0AA38G1M9</accession>
<organism evidence="2 3">
    <name type="scientific">Taxus chinensis</name>
    <name type="common">Chinese yew</name>
    <name type="synonym">Taxus wallichiana var. chinensis</name>
    <dbReference type="NCBI Taxonomy" id="29808"/>
    <lineage>
        <taxon>Eukaryota</taxon>
        <taxon>Viridiplantae</taxon>
        <taxon>Streptophyta</taxon>
        <taxon>Embryophyta</taxon>
        <taxon>Tracheophyta</taxon>
        <taxon>Spermatophyta</taxon>
        <taxon>Pinopsida</taxon>
        <taxon>Pinidae</taxon>
        <taxon>Conifers II</taxon>
        <taxon>Cupressales</taxon>
        <taxon>Taxaceae</taxon>
        <taxon>Taxus</taxon>
    </lineage>
</organism>
<feature type="domain" description="Reverse transcriptase" evidence="1">
    <location>
        <begin position="1"/>
        <end position="53"/>
    </location>
</feature>
<dbReference type="InterPro" id="IPR000477">
    <property type="entry name" value="RT_dom"/>
</dbReference>
<proteinExistence type="predicted"/>
<dbReference type="Gene3D" id="3.30.70.270">
    <property type="match status" value="1"/>
</dbReference>
<gene>
    <name evidence="2" type="ORF">KI387_023053</name>
</gene>
<dbReference type="Proteomes" id="UP000824469">
    <property type="component" value="Unassembled WGS sequence"/>
</dbReference>
<dbReference type="EMBL" id="JAHRHJ020000005">
    <property type="protein sequence ID" value="KAH9314426.1"/>
    <property type="molecule type" value="Genomic_DNA"/>
</dbReference>
<evidence type="ECO:0000313" key="2">
    <source>
        <dbReference type="EMBL" id="KAH9314426.1"/>
    </source>
</evidence>
<dbReference type="Pfam" id="PF00078">
    <property type="entry name" value="RVT_1"/>
    <property type="match status" value="1"/>
</dbReference>
<reference evidence="2 3" key="1">
    <citation type="journal article" date="2021" name="Nat. Plants">
        <title>The Taxus genome provides insights into paclitaxel biosynthesis.</title>
        <authorList>
            <person name="Xiong X."/>
            <person name="Gou J."/>
            <person name="Liao Q."/>
            <person name="Li Y."/>
            <person name="Zhou Q."/>
            <person name="Bi G."/>
            <person name="Li C."/>
            <person name="Du R."/>
            <person name="Wang X."/>
            <person name="Sun T."/>
            <person name="Guo L."/>
            <person name="Liang H."/>
            <person name="Lu P."/>
            <person name="Wu Y."/>
            <person name="Zhang Z."/>
            <person name="Ro D.K."/>
            <person name="Shang Y."/>
            <person name="Huang S."/>
            <person name="Yan J."/>
        </authorList>
    </citation>
    <scope>NUCLEOTIDE SEQUENCE [LARGE SCALE GENOMIC DNA]</scope>
    <source>
        <strain evidence="2">Ta-2019</strain>
    </source>
</reference>
<dbReference type="InterPro" id="IPR050951">
    <property type="entry name" value="Retrovirus_Pol_polyprotein"/>
</dbReference>
<dbReference type="PROSITE" id="PS50878">
    <property type="entry name" value="RT_POL"/>
    <property type="match status" value="1"/>
</dbReference>
<protein>
    <recommendedName>
        <fullName evidence="1">Reverse transcriptase domain-containing protein</fullName>
    </recommendedName>
</protein>